<evidence type="ECO:0000313" key="3">
    <source>
        <dbReference type="Proteomes" id="UP000217065"/>
    </source>
</evidence>
<keyword evidence="1" id="KW-0472">Membrane</keyword>
<feature type="transmembrane region" description="Helical" evidence="1">
    <location>
        <begin position="124"/>
        <end position="149"/>
    </location>
</feature>
<feature type="transmembrane region" description="Helical" evidence="1">
    <location>
        <begin position="98"/>
        <end position="118"/>
    </location>
</feature>
<reference evidence="2 3" key="1">
    <citation type="submission" date="2017-07" db="EMBL/GenBank/DDBJ databases">
        <title>Tetzosporium hominis gen.nov. sp.nov.</title>
        <authorList>
            <person name="Tetz G."/>
            <person name="Tetz V."/>
        </authorList>
    </citation>
    <scope>NUCLEOTIDE SEQUENCE [LARGE SCALE GENOMIC DNA]</scope>
    <source>
        <strain evidence="2 3">VT-49</strain>
    </source>
</reference>
<keyword evidence="3" id="KW-1185">Reference proteome</keyword>
<name>A0A264W012_9BACL</name>
<dbReference type="EMBL" id="NOKQ01000342">
    <property type="protein sequence ID" value="OZS76926.1"/>
    <property type="molecule type" value="Genomic_DNA"/>
</dbReference>
<evidence type="ECO:0008006" key="4">
    <source>
        <dbReference type="Google" id="ProtNLM"/>
    </source>
</evidence>
<evidence type="ECO:0000313" key="2">
    <source>
        <dbReference type="EMBL" id="OZS76926.1"/>
    </source>
</evidence>
<keyword evidence="1" id="KW-0812">Transmembrane</keyword>
<dbReference type="Proteomes" id="UP000217065">
    <property type="component" value="Unassembled WGS sequence"/>
</dbReference>
<dbReference type="OrthoDB" id="1100174at2"/>
<dbReference type="InterPro" id="IPR021354">
    <property type="entry name" value="DUF2975"/>
</dbReference>
<evidence type="ECO:0000256" key="1">
    <source>
        <dbReference type="SAM" id="Phobius"/>
    </source>
</evidence>
<keyword evidence="1" id="KW-1133">Transmembrane helix</keyword>
<dbReference type="Pfam" id="PF11188">
    <property type="entry name" value="DUF2975"/>
    <property type="match status" value="1"/>
</dbReference>
<sequence>MKKGTTLFLKAALVIIALPVAVICIYLMPQLIMEAFDHMNGENVLPFIILGLVTVALLSAIPYYIALFQAYKLLRLIETSDAFSSASVQALRKIKKSAFWISLFYTIGLPFIFMVAQWDDAPGLVLIGMVIVGASIVVGVFAAVLEALLQEAITYKTENELTI</sequence>
<gene>
    <name evidence="2" type="ORF">CF394_14655</name>
</gene>
<dbReference type="RefSeq" id="WP_094944622.1">
    <property type="nucleotide sequence ID" value="NZ_NOKQ01000342.1"/>
</dbReference>
<accession>A0A264W012</accession>
<organism evidence="2 3">
    <name type="scientific">Tetzosporium hominis</name>
    <dbReference type="NCBI Taxonomy" id="2020506"/>
    <lineage>
        <taxon>Bacteria</taxon>
        <taxon>Bacillati</taxon>
        <taxon>Bacillota</taxon>
        <taxon>Bacilli</taxon>
        <taxon>Bacillales</taxon>
        <taxon>Caryophanaceae</taxon>
        <taxon>Tetzosporium</taxon>
    </lineage>
</organism>
<comment type="caution">
    <text evidence="2">The sequence shown here is derived from an EMBL/GenBank/DDBJ whole genome shotgun (WGS) entry which is preliminary data.</text>
</comment>
<proteinExistence type="predicted"/>
<feature type="transmembrane region" description="Helical" evidence="1">
    <location>
        <begin position="7"/>
        <end position="32"/>
    </location>
</feature>
<feature type="transmembrane region" description="Helical" evidence="1">
    <location>
        <begin position="44"/>
        <end position="66"/>
    </location>
</feature>
<protein>
    <recommendedName>
        <fullName evidence="4">DUF2975 domain-containing protein</fullName>
    </recommendedName>
</protein>
<dbReference type="AlphaFoldDB" id="A0A264W012"/>